<dbReference type="RefSeq" id="WP_164210642.1">
    <property type="nucleotide sequence ID" value="NZ_JAAGSC010000039.1"/>
</dbReference>
<comment type="caution">
    <text evidence="1">The sequence shown here is derived from an EMBL/GenBank/DDBJ whole genome shotgun (WGS) entry which is preliminary data.</text>
</comment>
<dbReference type="SUPFAM" id="SSF81593">
    <property type="entry name" value="Nucleotidyltransferase substrate binding subunit/domain"/>
    <property type="match status" value="1"/>
</dbReference>
<gene>
    <name evidence="1" type="ORF">G3I74_05790</name>
</gene>
<dbReference type="AlphaFoldDB" id="A0A845UX41"/>
<evidence type="ECO:0000313" key="2">
    <source>
        <dbReference type="Proteomes" id="UP000484885"/>
    </source>
</evidence>
<keyword evidence="2" id="KW-1185">Reference proteome</keyword>
<dbReference type="NCBIfam" id="TIGR01987">
    <property type="entry name" value="HI0074"/>
    <property type="match status" value="1"/>
</dbReference>
<dbReference type="Gene3D" id="1.20.120.330">
    <property type="entry name" value="Nucleotidyltransferases domain 2"/>
    <property type="match status" value="1"/>
</dbReference>
<protein>
    <submittedName>
        <fullName evidence="1">Nucleotidyltransferase</fullName>
    </submittedName>
</protein>
<accession>A0A845UX41</accession>
<dbReference type="Pfam" id="PF08780">
    <property type="entry name" value="NTase_sub_bind"/>
    <property type="match status" value="1"/>
</dbReference>
<name>A0A845UX41_9GAMM</name>
<dbReference type="EMBL" id="JAAGSC010000039">
    <property type="protein sequence ID" value="NDY95238.1"/>
    <property type="molecule type" value="Genomic_DNA"/>
</dbReference>
<evidence type="ECO:0000313" key="1">
    <source>
        <dbReference type="EMBL" id="NDY95238.1"/>
    </source>
</evidence>
<keyword evidence="1" id="KW-0808">Transferase</keyword>
<reference evidence="1 2" key="1">
    <citation type="submission" date="2020-02" db="EMBL/GenBank/DDBJ databases">
        <authorList>
            <person name="Zhang X.-Y."/>
        </authorList>
    </citation>
    <scope>NUCLEOTIDE SEQUENCE [LARGE SCALE GENOMIC DNA]</scope>
    <source>
        <strain evidence="1 2">C33</strain>
    </source>
</reference>
<dbReference type="InterPro" id="IPR010235">
    <property type="entry name" value="HepT"/>
</dbReference>
<dbReference type="GO" id="GO:0016740">
    <property type="term" value="F:transferase activity"/>
    <property type="evidence" value="ECO:0007669"/>
    <property type="project" value="UniProtKB-KW"/>
</dbReference>
<organism evidence="1 2">
    <name type="scientific">Wenzhouxiangella limi</name>
    <dbReference type="NCBI Taxonomy" id="2707351"/>
    <lineage>
        <taxon>Bacteria</taxon>
        <taxon>Pseudomonadati</taxon>
        <taxon>Pseudomonadota</taxon>
        <taxon>Gammaproteobacteria</taxon>
        <taxon>Chromatiales</taxon>
        <taxon>Wenzhouxiangellaceae</taxon>
        <taxon>Wenzhouxiangella</taxon>
    </lineage>
</organism>
<dbReference type="Proteomes" id="UP000484885">
    <property type="component" value="Unassembled WGS sequence"/>
</dbReference>
<sequence>MAEDIRWIQRLDNYQRALTHLQSAVELMAERELSQLEKQGVIQAFEFCWELAWKLLKDYLQWQGIADLAGARDATREAFRQGLIADGQVWMAMLQDRNRTAHTYNEATMLELLGAIRGAYASELTALADHMRALANEQS</sequence>
<proteinExistence type="predicted"/>